<evidence type="ECO:0000256" key="10">
    <source>
        <dbReference type="HAMAP-Rule" id="MF_00164"/>
    </source>
</evidence>
<dbReference type="Pfam" id="PF01380">
    <property type="entry name" value="SIS"/>
    <property type="match status" value="2"/>
</dbReference>
<dbReference type="InterPro" id="IPR046348">
    <property type="entry name" value="SIS_dom_sf"/>
</dbReference>
<feature type="active site" description="Nucleophile; for GATase activity" evidence="10">
    <location>
        <position position="2"/>
    </location>
</feature>
<dbReference type="GO" id="GO:0005975">
    <property type="term" value="P:carbohydrate metabolic process"/>
    <property type="evidence" value="ECO:0007669"/>
    <property type="project" value="UniProtKB-UniRule"/>
</dbReference>
<evidence type="ECO:0000256" key="5">
    <source>
        <dbReference type="ARBA" id="ARBA00022490"/>
    </source>
</evidence>
<dbReference type="GO" id="GO:0005829">
    <property type="term" value="C:cytosol"/>
    <property type="evidence" value="ECO:0007669"/>
    <property type="project" value="TreeGrafter"/>
</dbReference>
<dbReference type="InterPro" id="IPR047084">
    <property type="entry name" value="GFAT_N"/>
</dbReference>
<keyword evidence="7 10" id="KW-0808">Transferase</keyword>
<dbReference type="Gene3D" id="3.40.50.10490">
    <property type="entry name" value="Glucose-6-phosphate isomerase like protein, domain 1"/>
    <property type="match status" value="2"/>
</dbReference>
<evidence type="ECO:0000256" key="8">
    <source>
        <dbReference type="ARBA" id="ARBA00022737"/>
    </source>
</evidence>
<dbReference type="SUPFAM" id="SSF53697">
    <property type="entry name" value="SIS domain"/>
    <property type="match status" value="1"/>
</dbReference>
<comment type="subcellular location">
    <subcellularLocation>
        <location evidence="2 10">Cytoplasm</location>
    </subcellularLocation>
</comment>
<dbReference type="Gene3D" id="3.60.20.10">
    <property type="entry name" value="Glutamine Phosphoribosylpyrophosphate, subunit 1, domain 1"/>
    <property type="match status" value="1"/>
</dbReference>
<feature type="domain" description="Glutamine amidotransferase type-2" evidence="11">
    <location>
        <begin position="2"/>
        <end position="226"/>
    </location>
</feature>
<protein>
    <recommendedName>
        <fullName evidence="4 10">Glutamine--fructose-6-phosphate aminotransferase [isomerizing]</fullName>
        <ecNumber evidence="3 10">2.6.1.16</ecNumber>
    </recommendedName>
    <alternativeName>
        <fullName evidence="10">D-fructose-6-phosphate amidotransferase</fullName>
    </alternativeName>
    <alternativeName>
        <fullName evidence="10">GFAT</fullName>
    </alternativeName>
    <alternativeName>
        <fullName evidence="10">Glucosamine-6-phosphate synthase</fullName>
    </alternativeName>
    <alternativeName>
        <fullName evidence="10">Hexosephosphate aminotransferase</fullName>
    </alternativeName>
    <alternativeName>
        <fullName evidence="10">L-glutamine--D-fructose-6-phosphate amidotransferase</fullName>
    </alternativeName>
</protein>
<comment type="subunit">
    <text evidence="10">Homodimer.</text>
</comment>
<dbReference type="AlphaFoldDB" id="A0A178LPT8"/>
<dbReference type="GO" id="GO:0097367">
    <property type="term" value="F:carbohydrate derivative binding"/>
    <property type="evidence" value="ECO:0007669"/>
    <property type="project" value="InterPro"/>
</dbReference>
<dbReference type="STRING" id="912594.AWC12_06345"/>
<dbReference type="InterPro" id="IPR005855">
    <property type="entry name" value="GFAT"/>
</dbReference>
<dbReference type="InterPro" id="IPR029055">
    <property type="entry name" value="Ntn_hydrolases_N"/>
</dbReference>
<evidence type="ECO:0000259" key="12">
    <source>
        <dbReference type="PROSITE" id="PS51464"/>
    </source>
</evidence>
<dbReference type="FunFam" id="3.60.20.10:FF:000006">
    <property type="entry name" value="Glutamine--fructose-6-phosphate aminotransferase [isomerizing]"/>
    <property type="match status" value="1"/>
</dbReference>
<dbReference type="EMBL" id="LWCS01000043">
    <property type="protein sequence ID" value="OAN34489.1"/>
    <property type="molecule type" value="Genomic_DNA"/>
</dbReference>
<gene>
    <name evidence="10" type="primary">glmS</name>
    <name evidence="13" type="ORF">A4X20_07260</name>
</gene>
<evidence type="ECO:0000256" key="3">
    <source>
        <dbReference type="ARBA" id="ARBA00012916"/>
    </source>
</evidence>
<accession>A0A178LPT8</accession>
<dbReference type="EC" id="2.6.1.16" evidence="3 10"/>
<evidence type="ECO:0000256" key="6">
    <source>
        <dbReference type="ARBA" id="ARBA00022576"/>
    </source>
</evidence>
<dbReference type="CDD" id="cd05008">
    <property type="entry name" value="SIS_GlmS_GlmD_1"/>
    <property type="match status" value="1"/>
</dbReference>
<dbReference type="GO" id="GO:0006487">
    <property type="term" value="P:protein N-linked glycosylation"/>
    <property type="evidence" value="ECO:0007669"/>
    <property type="project" value="TreeGrafter"/>
</dbReference>
<feature type="active site" description="For Fru-6P isomerization activity" evidence="10">
    <location>
        <position position="616"/>
    </location>
</feature>
<dbReference type="FunFam" id="3.40.50.10490:FF:000001">
    <property type="entry name" value="Glutamine--fructose-6-phosphate aminotransferase [isomerizing]"/>
    <property type="match status" value="1"/>
</dbReference>
<evidence type="ECO:0000313" key="14">
    <source>
        <dbReference type="Proteomes" id="UP000078396"/>
    </source>
</evidence>
<evidence type="ECO:0000256" key="9">
    <source>
        <dbReference type="ARBA" id="ARBA00022962"/>
    </source>
</evidence>
<dbReference type="SUPFAM" id="SSF56235">
    <property type="entry name" value="N-terminal nucleophile aminohydrolases (Ntn hydrolases)"/>
    <property type="match status" value="1"/>
</dbReference>
<dbReference type="GO" id="GO:0006047">
    <property type="term" value="P:UDP-N-acetylglucosamine metabolic process"/>
    <property type="evidence" value="ECO:0007669"/>
    <property type="project" value="TreeGrafter"/>
</dbReference>
<evidence type="ECO:0000259" key="11">
    <source>
        <dbReference type="PROSITE" id="PS51278"/>
    </source>
</evidence>
<evidence type="ECO:0000256" key="2">
    <source>
        <dbReference type="ARBA" id="ARBA00004496"/>
    </source>
</evidence>
<dbReference type="HAMAP" id="MF_00164">
    <property type="entry name" value="GlmS"/>
    <property type="match status" value="1"/>
</dbReference>
<dbReference type="CDD" id="cd05009">
    <property type="entry name" value="SIS_GlmS_GlmD_2"/>
    <property type="match status" value="1"/>
</dbReference>
<dbReference type="GO" id="GO:0006002">
    <property type="term" value="P:fructose 6-phosphate metabolic process"/>
    <property type="evidence" value="ECO:0007669"/>
    <property type="project" value="TreeGrafter"/>
</dbReference>
<feature type="domain" description="SIS" evidence="12">
    <location>
        <begin position="466"/>
        <end position="611"/>
    </location>
</feature>
<dbReference type="NCBIfam" id="NF001484">
    <property type="entry name" value="PRK00331.1"/>
    <property type="match status" value="1"/>
</dbReference>
<comment type="caution">
    <text evidence="13">The sequence shown here is derived from an EMBL/GenBank/DDBJ whole genome shotgun (WGS) entry which is preliminary data.</text>
</comment>
<keyword evidence="9" id="KW-0315">Glutamine amidotransferase</keyword>
<dbReference type="Pfam" id="PF13522">
    <property type="entry name" value="GATase_6"/>
    <property type="match status" value="1"/>
</dbReference>
<dbReference type="PANTHER" id="PTHR10937:SF0">
    <property type="entry name" value="GLUTAMINE--FRUCTOSE-6-PHOSPHATE TRANSAMINASE (ISOMERIZING)"/>
    <property type="match status" value="1"/>
</dbReference>
<dbReference type="RefSeq" id="WP_064283758.1">
    <property type="nucleotide sequence ID" value="NZ_LWCS01000043.1"/>
</dbReference>
<feature type="domain" description="SIS" evidence="12">
    <location>
        <begin position="294"/>
        <end position="433"/>
    </location>
</feature>
<keyword evidence="6 10" id="KW-0032">Aminotransferase</keyword>
<dbReference type="PANTHER" id="PTHR10937">
    <property type="entry name" value="GLUCOSAMINE--FRUCTOSE-6-PHOSPHATE AMINOTRANSFERASE, ISOMERIZING"/>
    <property type="match status" value="1"/>
</dbReference>
<dbReference type="InterPro" id="IPR001347">
    <property type="entry name" value="SIS_dom"/>
</dbReference>
<evidence type="ECO:0000256" key="1">
    <source>
        <dbReference type="ARBA" id="ARBA00001031"/>
    </source>
</evidence>
<dbReference type="PROSITE" id="PS51464">
    <property type="entry name" value="SIS"/>
    <property type="match status" value="2"/>
</dbReference>
<reference evidence="13 14" key="1">
    <citation type="submission" date="2016-04" db="EMBL/GenBank/DDBJ databases">
        <title>Draft Genome Sequences of Staphylococcus capitis Strain H36, S. capitis Strain H65, S. cohnii Strain H62, S. hominis Strain H69, Mycobacterium iranicum Strain H39, Plantibacter sp. Strain H53, Pseudomonas oryzihabitans Strain H72, and Microbacterium sp. Strain H83, isolated from residential settings.</title>
        <authorList>
            <person name="Lymperopoulou D."/>
            <person name="Adams R.I."/>
            <person name="Lindow S."/>
            <person name="Coil D.A."/>
            <person name="Jospin G."/>
            <person name="Eisen J.A."/>
        </authorList>
    </citation>
    <scope>NUCLEOTIDE SEQUENCE [LARGE SCALE GENOMIC DNA]</scope>
    <source>
        <strain evidence="13 14">H39</strain>
    </source>
</reference>
<comment type="function">
    <text evidence="10">Catalyzes the first step in hexosamine metabolism, converting fructose-6P into glucosamine-6P using glutamine as a nitrogen source.</text>
</comment>
<dbReference type="CDD" id="cd00714">
    <property type="entry name" value="GFAT"/>
    <property type="match status" value="1"/>
</dbReference>
<dbReference type="eggNOG" id="COG0449">
    <property type="taxonomic scope" value="Bacteria"/>
</dbReference>
<name>A0A178LPT8_MYCIR</name>
<dbReference type="NCBIfam" id="TIGR01135">
    <property type="entry name" value="glmS"/>
    <property type="match status" value="1"/>
</dbReference>
<sequence>MCGIVGYVGQRPACDIVVDALRRMEYRGYDSSGVALLDGHGGLTVRRKAGRLANLEAALAEAGAESPAGATGLGHTRWATHGRPTDRNAHPHRDASGKVAVVHNGIIENFAVLRAELEATGVEFASDTDTEVAVHMVARAYADGDTAGDFPASVFAVLPRLEGHFTLVFAHADDPGTIVAARRSTPLVLGVGDGEMFVGSDVAAFIEHTREAVELGQNQAVVVTANGYRVTDFHGDDTGDYRPFHIDWDLSAAEKGGYEYFMLKEIAEQPAAVSDTLLGHFDGKRIVLDEQRLSDQELRDIDKVFVVACGTAYHSGLLAKYAIEHWTRLPVEVELASEFRYRDPVLDSHTLVVAISQSGETADTLEAVRHAKEQKAKVLAICNTNGSQIPRECDAVLYTRAGPEIGVASTKTFLAQVAANYLVGLALAQARGTKYPDEVAREYHDLEAMPDLISRVLATSEPVVQLAKQFATSQTVLFLGRHVGYPVALEGALKLKELAYMHAEGFAAGELKHGPIALIEDDLPVIVVMPSPKNSATLHSKLLSNIREIQARGAVTIVIAEEGDETVRPYADHLIEIPAVPTLFQPLLSTIPMQLFSAGVAQARGYDVDKPRNLAKSVTVE</sequence>
<comment type="catalytic activity">
    <reaction evidence="1 10">
        <text>D-fructose 6-phosphate + L-glutamine = D-glucosamine 6-phosphate + L-glutamate</text>
        <dbReference type="Rhea" id="RHEA:13237"/>
        <dbReference type="ChEBI" id="CHEBI:29985"/>
        <dbReference type="ChEBI" id="CHEBI:58359"/>
        <dbReference type="ChEBI" id="CHEBI:58725"/>
        <dbReference type="ChEBI" id="CHEBI:61527"/>
        <dbReference type="EC" id="2.6.1.16"/>
    </reaction>
</comment>
<keyword evidence="8" id="KW-0677">Repeat</keyword>
<evidence type="ECO:0000256" key="4">
    <source>
        <dbReference type="ARBA" id="ARBA00016090"/>
    </source>
</evidence>
<dbReference type="PROSITE" id="PS51278">
    <property type="entry name" value="GATASE_TYPE_2"/>
    <property type="match status" value="1"/>
</dbReference>
<evidence type="ECO:0000256" key="7">
    <source>
        <dbReference type="ARBA" id="ARBA00022679"/>
    </source>
</evidence>
<dbReference type="Proteomes" id="UP000078396">
    <property type="component" value="Unassembled WGS sequence"/>
</dbReference>
<dbReference type="InterPro" id="IPR035466">
    <property type="entry name" value="GlmS/AgaS_SIS"/>
</dbReference>
<proteinExistence type="inferred from homology"/>
<dbReference type="GO" id="GO:0004360">
    <property type="term" value="F:glutamine-fructose-6-phosphate transaminase (isomerizing) activity"/>
    <property type="evidence" value="ECO:0007669"/>
    <property type="project" value="UniProtKB-UniRule"/>
</dbReference>
<dbReference type="InterPro" id="IPR017932">
    <property type="entry name" value="GATase_2_dom"/>
</dbReference>
<feature type="initiator methionine" description="Removed" evidence="10">
    <location>
        <position position="1"/>
    </location>
</feature>
<evidence type="ECO:0000313" key="13">
    <source>
        <dbReference type="EMBL" id="OAN34489.1"/>
    </source>
</evidence>
<dbReference type="InterPro" id="IPR035490">
    <property type="entry name" value="GlmS/FrlB_SIS"/>
</dbReference>
<keyword evidence="5 10" id="KW-0963">Cytoplasm</keyword>
<dbReference type="OrthoDB" id="9761808at2"/>
<organism evidence="13 14">
    <name type="scientific">Mycolicibacterium iranicum</name>
    <name type="common">Mycobacterium iranicum</name>
    <dbReference type="NCBI Taxonomy" id="912594"/>
    <lineage>
        <taxon>Bacteria</taxon>
        <taxon>Bacillati</taxon>
        <taxon>Actinomycetota</taxon>
        <taxon>Actinomycetes</taxon>
        <taxon>Mycobacteriales</taxon>
        <taxon>Mycobacteriaceae</taxon>
        <taxon>Mycolicibacterium</taxon>
    </lineage>
</organism>